<proteinExistence type="predicted"/>
<keyword evidence="2" id="KW-1185">Reference proteome</keyword>
<comment type="caution">
    <text evidence="1">The sequence shown here is derived from an EMBL/GenBank/DDBJ whole genome shotgun (WGS) entry which is preliminary data.</text>
</comment>
<dbReference type="EMBL" id="CM042030">
    <property type="protein sequence ID" value="KAI3787305.1"/>
    <property type="molecule type" value="Genomic_DNA"/>
</dbReference>
<reference evidence="1 2" key="2">
    <citation type="journal article" date="2022" name="Mol. Ecol. Resour.">
        <title>The genomes of chicory, endive, great burdock and yacon provide insights into Asteraceae paleo-polyploidization history and plant inulin production.</title>
        <authorList>
            <person name="Fan W."/>
            <person name="Wang S."/>
            <person name="Wang H."/>
            <person name="Wang A."/>
            <person name="Jiang F."/>
            <person name="Liu H."/>
            <person name="Zhao H."/>
            <person name="Xu D."/>
            <person name="Zhang Y."/>
        </authorList>
    </citation>
    <scope>NUCLEOTIDE SEQUENCE [LARGE SCALE GENOMIC DNA]</scope>
    <source>
        <strain evidence="2">cv. Yunnan</strain>
        <tissue evidence="1">Leaves</tissue>
    </source>
</reference>
<accession>A0ACB9GUY3</accession>
<evidence type="ECO:0000313" key="2">
    <source>
        <dbReference type="Proteomes" id="UP001056120"/>
    </source>
</evidence>
<sequence>MSPRRNSNRNNTNTSNANNNNNTNLAALLTQLVTQFTQANNNAKSTMKATDPAASSEPSKENKPRPPQYNKKRNFAVVIAAIPINQVAPLAQAQNKRPYRGNNPLCNTCNYHHFLKMPCRLCANCGKYGHTANDCRSGPPITRANRGNRTKQQVINPVVPAITNGRACFECGDPNHFRHRCPRIVNVAQGDARGRTLNINTNKDQVSTEPVNKTN</sequence>
<reference evidence="2" key="1">
    <citation type="journal article" date="2022" name="Mol. Ecol. Resour.">
        <title>The genomes of chicory, endive, great burdock and yacon provide insights into Asteraceae palaeo-polyploidization history and plant inulin production.</title>
        <authorList>
            <person name="Fan W."/>
            <person name="Wang S."/>
            <person name="Wang H."/>
            <person name="Wang A."/>
            <person name="Jiang F."/>
            <person name="Liu H."/>
            <person name="Zhao H."/>
            <person name="Xu D."/>
            <person name="Zhang Y."/>
        </authorList>
    </citation>
    <scope>NUCLEOTIDE SEQUENCE [LARGE SCALE GENOMIC DNA]</scope>
    <source>
        <strain evidence="2">cv. Yunnan</strain>
    </source>
</reference>
<protein>
    <submittedName>
        <fullName evidence="1">Uncharacterized protein</fullName>
    </submittedName>
</protein>
<dbReference type="Proteomes" id="UP001056120">
    <property type="component" value="Linkage Group LG13"/>
</dbReference>
<organism evidence="1 2">
    <name type="scientific">Smallanthus sonchifolius</name>
    <dbReference type="NCBI Taxonomy" id="185202"/>
    <lineage>
        <taxon>Eukaryota</taxon>
        <taxon>Viridiplantae</taxon>
        <taxon>Streptophyta</taxon>
        <taxon>Embryophyta</taxon>
        <taxon>Tracheophyta</taxon>
        <taxon>Spermatophyta</taxon>
        <taxon>Magnoliopsida</taxon>
        <taxon>eudicotyledons</taxon>
        <taxon>Gunneridae</taxon>
        <taxon>Pentapetalae</taxon>
        <taxon>asterids</taxon>
        <taxon>campanulids</taxon>
        <taxon>Asterales</taxon>
        <taxon>Asteraceae</taxon>
        <taxon>Asteroideae</taxon>
        <taxon>Heliantheae alliance</taxon>
        <taxon>Millerieae</taxon>
        <taxon>Smallanthus</taxon>
    </lineage>
</organism>
<evidence type="ECO:0000313" key="1">
    <source>
        <dbReference type="EMBL" id="KAI3787305.1"/>
    </source>
</evidence>
<gene>
    <name evidence="1" type="ORF">L1987_41679</name>
</gene>
<name>A0ACB9GUY3_9ASTR</name>